<comment type="caution">
    <text evidence="3">The sequence shown here is derived from an EMBL/GenBank/DDBJ whole genome shotgun (WGS) entry which is preliminary data.</text>
</comment>
<proteinExistence type="predicted"/>
<reference evidence="3 4" key="1">
    <citation type="submission" date="2024-09" db="EMBL/GenBank/DDBJ databases">
        <title>Paenibacillus zeirhizospherea sp. nov., isolated from surface of the maize (Zea mays) roots in a horticulture field, Hungary.</title>
        <authorList>
            <person name="Marton D."/>
            <person name="Farkas M."/>
            <person name="Bedics A."/>
            <person name="Toth E."/>
            <person name="Tancsics A."/>
            <person name="Boka K."/>
            <person name="Maroti G."/>
            <person name="Kriszt B."/>
            <person name="Cserhati M."/>
        </authorList>
    </citation>
    <scope>NUCLEOTIDE SEQUENCE [LARGE SCALE GENOMIC DNA]</scope>
    <source>
        <strain evidence="3 4">KCTC 33519</strain>
    </source>
</reference>
<feature type="coiled-coil region" evidence="1">
    <location>
        <begin position="145"/>
        <end position="267"/>
    </location>
</feature>
<keyword evidence="3" id="KW-0238">DNA-binding</keyword>
<dbReference type="EMBL" id="JBHHMI010000048">
    <property type="protein sequence ID" value="MFB5269932.1"/>
    <property type="molecule type" value="Genomic_DNA"/>
</dbReference>
<protein>
    <submittedName>
        <fullName evidence="3">DNA-binding protein</fullName>
    </submittedName>
</protein>
<dbReference type="GO" id="GO:0003677">
    <property type="term" value="F:DNA binding"/>
    <property type="evidence" value="ECO:0007669"/>
    <property type="project" value="UniProtKB-KW"/>
</dbReference>
<evidence type="ECO:0000259" key="2">
    <source>
        <dbReference type="Pfam" id="PF11740"/>
    </source>
</evidence>
<name>A0ABV5B0B6_9BACL</name>
<evidence type="ECO:0000256" key="1">
    <source>
        <dbReference type="SAM" id="Coils"/>
    </source>
</evidence>
<dbReference type="RefSeq" id="WP_375358202.1">
    <property type="nucleotide sequence ID" value="NZ_JBHHMI010000048.1"/>
</dbReference>
<evidence type="ECO:0000313" key="4">
    <source>
        <dbReference type="Proteomes" id="UP001580346"/>
    </source>
</evidence>
<gene>
    <name evidence="3" type="ORF">ACE41H_24555</name>
</gene>
<dbReference type="InterPro" id="IPR021104">
    <property type="entry name" value="KfrA_DNA-bd_N"/>
</dbReference>
<organism evidence="3 4">
    <name type="scientific">Paenibacillus enshidis</name>
    <dbReference type="NCBI Taxonomy" id="1458439"/>
    <lineage>
        <taxon>Bacteria</taxon>
        <taxon>Bacillati</taxon>
        <taxon>Bacillota</taxon>
        <taxon>Bacilli</taxon>
        <taxon>Bacillales</taxon>
        <taxon>Paenibacillaceae</taxon>
        <taxon>Paenibacillus</taxon>
    </lineage>
</organism>
<sequence>MSAITKEQVFEAADALSAAGLPTKVADVRQKLGRGSFSTITEHLRAWKQAHKAPEAPKKDELPQSVLDLAGGWWSAALKVATESLEADRQLLEQQRQEMEEDQREAVAFADSLLLEGEQLKEKLQESQTLLTTERLAHEDTRNKLQAATGELIEYRASHENMRERTEDFKRRADHYEAQFHKSEEEVKEALRRAAEQENKIIRLEGQLEKLQAELNHQVENLVDELERERAKSAEVAKAAEADRAAAQAAQIEVAKLQGELSAAAKKNNRTNS</sequence>
<evidence type="ECO:0000313" key="3">
    <source>
        <dbReference type="EMBL" id="MFB5269932.1"/>
    </source>
</evidence>
<feature type="domain" description="KfrA N-terminal DNA-binding" evidence="2">
    <location>
        <begin position="5"/>
        <end position="113"/>
    </location>
</feature>
<dbReference type="Pfam" id="PF11740">
    <property type="entry name" value="KfrA_N"/>
    <property type="match status" value="1"/>
</dbReference>
<keyword evidence="4" id="KW-1185">Reference proteome</keyword>
<feature type="coiled-coil region" evidence="1">
    <location>
        <begin position="78"/>
        <end position="112"/>
    </location>
</feature>
<dbReference type="Proteomes" id="UP001580346">
    <property type="component" value="Unassembled WGS sequence"/>
</dbReference>
<keyword evidence="1" id="KW-0175">Coiled coil</keyword>
<accession>A0ABV5B0B6</accession>